<protein>
    <submittedName>
        <fullName evidence="1">Uncharacterized protein</fullName>
    </submittedName>
</protein>
<gene>
    <name evidence="1" type="ORF">RhiirA4_478220</name>
</gene>
<name>A0A2I1HEH1_9GLOM</name>
<evidence type="ECO:0000313" key="1">
    <source>
        <dbReference type="EMBL" id="PKY57269.1"/>
    </source>
</evidence>
<sequence>MTLQSELGALKTFLNYFQPVWGIPSTKCPRCTIEDETWEHTWICVKNNGVTEMALLKESINKVLSDDLNVNEATNQRPEFEEQILDVASTKSNIMTTEG</sequence>
<organism evidence="1 2">
    <name type="scientific">Rhizophagus irregularis</name>
    <dbReference type="NCBI Taxonomy" id="588596"/>
    <lineage>
        <taxon>Eukaryota</taxon>
        <taxon>Fungi</taxon>
        <taxon>Fungi incertae sedis</taxon>
        <taxon>Mucoromycota</taxon>
        <taxon>Glomeromycotina</taxon>
        <taxon>Glomeromycetes</taxon>
        <taxon>Glomerales</taxon>
        <taxon>Glomeraceae</taxon>
        <taxon>Rhizophagus</taxon>
    </lineage>
</organism>
<proteinExistence type="predicted"/>
<reference evidence="1 2" key="1">
    <citation type="submission" date="2015-10" db="EMBL/GenBank/DDBJ databases">
        <title>Genome analyses suggest a sexual origin of heterokaryosis in a supposedly ancient asexual fungus.</title>
        <authorList>
            <person name="Ropars J."/>
            <person name="Sedzielewska K."/>
            <person name="Noel J."/>
            <person name="Charron P."/>
            <person name="Farinelli L."/>
            <person name="Marton T."/>
            <person name="Kruger M."/>
            <person name="Pelin A."/>
            <person name="Brachmann A."/>
            <person name="Corradi N."/>
        </authorList>
    </citation>
    <scope>NUCLEOTIDE SEQUENCE [LARGE SCALE GENOMIC DNA]</scope>
    <source>
        <strain evidence="1 2">A4</strain>
    </source>
</reference>
<dbReference type="Proteomes" id="UP000234323">
    <property type="component" value="Unassembled WGS sequence"/>
</dbReference>
<comment type="caution">
    <text evidence="1">The sequence shown here is derived from an EMBL/GenBank/DDBJ whole genome shotgun (WGS) entry which is preliminary data.</text>
</comment>
<keyword evidence="2" id="KW-1185">Reference proteome</keyword>
<evidence type="ECO:0000313" key="2">
    <source>
        <dbReference type="Proteomes" id="UP000234323"/>
    </source>
</evidence>
<accession>A0A2I1HEH1</accession>
<dbReference type="EMBL" id="LLXI01002489">
    <property type="protein sequence ID" value="PKY57269.1"/>
    <property type="molecule type" value="Genomic_DNA"/>
</dbReference>
<dbReference type="AlphaFoldDB" id="A0A2I1HEH1"/>